<dbReference type="AlphaFoldDB" id="A6JLG0"/>
<evidence type="ECO:0000313" key="2">
    <source>
        <dbReference type="Proteomes" id="UP000234681"/>
    </source>
</evidence>
<sequence length="96" mass="10474">MFPSSRVCSVFPNPNFTSESTRKLCKNTHPNWRGGSEVQSIAALPEDPGSISSTNMGPQKLSAFLAQRGSRPPKAPACNMVHLTSCRHIQIHTKIV</sequence>
<accession>A6JLG0</accession>
<organism evidence="1 2">
    <name type="scientific">Rattus norvegicus</name>
    <name type="common">Rat</name>
    <dbReference type="NCBI Taxonomy" id="10116"/>
    <lineage>
        <taxon>Eukaryota</taxon>
        <taxon>Metazoa</taxon>
        <taxon>Chordata</taxon>
        <taxon>Craniata</taxon>
        <taxon>Vertebrata</taxon>
        <taxon>Euteleostomi</taxon>
        <taxon>Mammalia</taxon>
        <taxon>Eutheria</taxon>
        <taxon>Euarchontoglires</taxon>
        <taxon>Glires</taxon>
        <taxon>Rodentia</taxon>
        <taxon>Myomorpha</taxon>
        <taxon>Muroidea</taxon>
        <taxon>Muridae</taxon>
        <taxon>Murinae</taxon>
        <taxon>Rattus</taxon>
    </lineage>
</organism>
<name>A6JLG0_RAT</name>
<feature type="non-terminal residue" evidence="1">
    <location>
        <position position="96"/>
    </location>
</feature>
<reference evidence="2" key="1">
    <citation type="submission" date="2005-09" db="EMBL/GenBank/DDBJ databases">
        <authorList>
            <person name="Mural R.J."/>
            <person name="Li P.W."/>
            <person name="Adams M.D."/>
            <person name="Amanatides P.G."/>
            <person name="Baden-Tillson H."/>
            <person name="Barnstead M."/>
            <person name="Chin S.H."/>
            <person name="Dew I."/>
            <person name="Evans C.A."/>
            <person name="Ferriera S."/>
            <person name="Flanigan M."/>
            <person name="Fosler C."/>
            <person name="Glodek A."/>
            <person name="Gu Z."/>
            <person name="Holt R.A."/>
            <person name="Jennings D."/>
            <person name="Kraft C.L."/>
            <person name="Lu F."/>
            <person name="Nguyen T."/>
            <person name="Nusskern D.R."/>
            <person name="Pfannkoch C.M."/>
            <person name="Sitter C."/>
            <person name="Sutton G.G."/>
            <person name="Venter J.C."/>
            <person name="Wang Z."/>
            <person name="Woodage T."/>
            <person name="Zheng X.H."/>
            <person name="Zhong F."/>
        </authorList>
    </citation>
    <scope>NUCLEOTIDE SEQUENCE [LARGE SCALE GENOMIC DNA]</scope>
    <source>
        <strain>BN</strain>
        <strain evidence="2">Sprague-Dawley</strain>
    </source>
</reference>
<protein>
    <submittedName>
        <fullName evidence="1">RCG58658</fullName>
    </submittedName>
</protein>
<evidence type="ECO:0000313" key="1">
    <source>
        <dbReference type="EMBL" id="EDM10725.1"/>
    </source>
</evidence>
<gene>
    <name evidence="1" type="ORF">rCG_58658</name>
</gene>
<dbReference type="Proteomes" id="UP000234681">
    <property type="component" value="Chromosome 11"/>
</dbReference>
<proteinExistence type="predicted"/>
<dbReference type="EMBL" id="CH473989">
    <property type="protein sequence ID" value="EDM10725.1"/>
    <property type="molecule type" value="Genomic_DNA"/>
</dbReference>